<organism evidence="7 8">
    <name type="scientific">Desulfonema ishimotonii</name>
    <dbReference type="NCBI Taxonomy" id="45657"/>
    <lineage>
        <taxon>Bacteria</taxon>
        <taxon>Pseudomonadati</taxon>
        <taxon>Thermodesulfobacteriota</taxon>
        <taxon>Desulfobacteria</taxon>
        <taxon>Desulfobacterales</taxon>
        <taxon>Desulfococcaceae</taxon>
        <taxon>Desulfonema</taxon>
    </lineage>
</organism>
<proteinExistence type="predicted"/>
<dbReference type="PANTHER" id="PTHR33507:SF3">
    <property type="entry name" value="INNER MEMBRANE PROTEIN YBBJ"/>
    <property type="match status" value="1"/>
</dbReference>
<dbReference type="Gene3D" id="2.40.50.140">
    <property type="entry name" value="Nucleic acid-binding proteins"/>
    <property type="match status" value="1"/>
</dbReference>
<dbReference type="EMBL" id="BEXT01000001">
    <property type="protein sequence ID" value="GBC61181.1"/>
    <property type="molecule type" value="Genomic_DNA"/>
</dbReference>
<comment type="subcellular location">
    <subcellularLocation>
        <location evidence="1">Membrane</location>
        <topology evidence="1">Multi-pass membrane protein</topology>
    </subcellularLocation>
</comment>
<dbReference type="SUPFAM" id="SSF141322">
    <property type="entry name" value="NfeD domain-like"/>
    <property type="match status" value="1"/>
</dbReference>
<comment type="caution">
    <text evidence="7">The sequence shown here is derived from an EMBL/GenBank/DDBJ whole genome shotgun (WGS) entry which is preliminary data.</text>
</comment>
<evidence type="ECO:0000256" key="1">
    <source>
        <dbReference type="ARBA" id="ARBA00004141"/>
    </source>
</evidence>
<evidence type="ECO:0000259" key="6">
    <source>
        <dbReference type="Pfam" id="PF01957"/>
    </source>
</evidence>
<dbReference type="RefSeq" id="WP_166405028.1">
    <property type="nucleotide sequence ID" value="NZ_BEXT01000001.1"/>
</dbReference>
<reference evidence="8" key="2">
    <citation type="submission" date="2019-01" db="EMBL/GenBank/DDBJ databases">
        <title>Genome sequence of Desulfonema ishimotonii strain Tokyo 01.</title>
        <authorList>
            <person name="Fukui M."/>
        </authorList>
    </citation>
    <scope>NUCLEOTIDE SEQUENCE [LARGE SCALE GENOMIC DNA]</scope>
    <source>
        <strain evidence="8">Tokyo 01</strain>
    </source>
</reference>
<dbReference type="AlphaFoldDB" id="A0A401FW46"/>
<dbReference type="InterPro" id="IPR012340">
    <property type="entry name" value="NA-bd_OB-fold"/>
</dbReference>
<evidence type="ECO:0000256" key="4">
    <source>
        <dbReference type="ARBA" id="ARBA00023136"/>
    </source>
</evidence>
<keyword evidence="8" id="KW-1185">Reference proteome</keyword>
<evidence type="ECO:0000313" key="7">
    <source>
        <dbReference type="EMBL" id="GBC61181.1"/>
    </source>
</evidence>
<evidence type="ECO:0000256" key="2">
    <source>
        <dbReference type="ARBA" id="ARBA00022692"/>
    </source>
</evidence>
<protein>
    <submittedName>
        <fullName evidence="7">NfeD family protein</fullName>
    </submittedName>
</protein>
<dbReference type="Proteomes" id="UP000288096">
    <property type="component" value="Unassembled WGS sequence"/>
</dbReference>
<gene>
    <name evidence="7" type="ORF">DENIS_2141</name>
</gene>
<dbReference type="InterPro" id="IPR052165">
    <property type="entry name" value="Membrane_assoc_protease"/>
</dbReference>
<dbReference type="InterPro" id="IPR002810">
    <property type="entry name" value="NfeD-like_C"/>
</dbReference>
<keyword evidence="3 5" id="KW-1133">Transmembrane helix</keyword>
<dbReference type="PANTHER" id="PTHR33507">
    <property type="entry name" value="INNER MEMBRANE PROTEIN YBBJ"/>
    <property type="match status" value="1"/>
</dbReference>
<keyword evidence="4 5" id="KW-0472">Membrane</keyword>
<name>A0A401FW46_9BACT</name>
<dbReference type="Pfam" id="PF01957">
    <property type="entry name" value="NfeD"/>
    <property type="match status" value="1"/>
</dbReference>
<evidence type="ECO:0000313" key="8">
    <source>
        <dbReference type="Proteomes" id="UP000288096"/>
    </source>
</evidence>
<dbReference type="GO" id="GO:0005886">
    <property type="term" value="C:plasma membrane"/>
    <property type="evidence" value="ECO:0007669"/>
    <property type="project" value="TreeGrafter"/>
</dbReference>
<evidence type="ECO:0000256" key="5">
    <source>
        <dbReference type="SAM" id="Phobius"/>
    </source>
</evidence>
<feature type="transmembrane region" description="Helical" evidence="5">
    <location>
        <begin position="12"/>
        <end position="41"/>
    </location>
</feature>
<feature type="domain" description="NfeD-like C-terminal" evidence="6">
    <location>
        <begin position="88"/>
        <end position="145"/>
    </location>
</feature>
<sequence>MGWESLRDPTLIWFFIGLFCVIAEFALPGLIIFFFGIGAWIVSLLTWVTDISVFFQVSVFIVTSVSALITLRKKLNPLQPDHPDVTDDFKGKIVVVCEPVSKGKPGCVTFKGSRWKAETLSAQVLKEGQRVRILGHESIVLHVEPLEEEEE</sequence>
<feature type="transmembrane region" description="Helical" evidence="5">
    <location>
        <begin position="53"/>
        <end position="71"/>
    </location>
</feature>
<accession>A0A401FW46</accession>
<reference evidence="8" key="1">
    <citation type="submission" date="2017-11" db="EMBL/GenBank/DDBJ databases">
        <authorList>
            <person name="Watanabe M."/>
            <person name="Kojima H."/>
        </authorList>
    </citation>
    <scope>NUCLEOTIDE SEQUENCE [LARGE SCALE GENOMIC DNA]</scope>
    <source>
        <strain evidence="8">Tokyo 01</strain>
    </source>
</reference>
<evidence type="ECO:0000256" key="3">
    <source>
        <dbReference type="ARBA" id="ARBA00022989"/>
    </source>
</evidence>
<keyword evidence="2 5" id="KW-0812">Transmembrane</keyword>